<reference evidence="1" key="1">
    <citation type="submission" date="2014-09" db="EMBL/GenBank/DDBJ databases">
        <authorList>
            <person name="Magalhaes I.L.F."/>
            <person name="Oliveira U."/>
            <person name="Santos F.R."/>
            <person name="Vidigal T.H.D.A."/>
            <person name="Brescovit A.D."/>
            <person name="Santos A.J."/>
        </authorList>
    </citation>
    <scope>NUCLEOTIDE SEQUENCE</scope>
    <source>
        <tissue evidence="1">Shoot tissue taken approximately 20 cm above the soil surface</tissue>
    </source>
</reference>
<organism evidence="1">
    <name type="scientific">Arundo donax</name>
    <name type="common">Giant reed</name>
    <name type="synonym">Donax arundinaceus</name>
    <dbReference type="NCBI Taxonomy" id="35708"/>
    <lineage>
        <taxon>Eukaryota</taxon>
        <taxon>Viridiplantae</taxon>
        <taxon>Streptophyta</taxon>
        <taxon>Embryophyta</taxon>
        <taxon>Tracheophyta</taxon>
        <taxon>Spermatophyta</taxon>
        <taxon>Magnoliopsida</taxon>
        <taxon>Liliopsida</taxon>
        <taxon>Poales</taxon>
        <taxon>Poaceae</taxon>
        <taxon>PACMAD clade</taxon>
        <taxon>Arundinoideae</taxon>
        <taxon>Arundineae</taxon>
        <taxon>Arundo</taxon>
    </lineage>
</organism>
<sequence>MSKSAEMLWWDGCLSAPWPFCCPVYVSLSSL</sequence>
<accession>A0A0A8ZTP5</accession>
<name>A0A0A8ZTP5_ARUDO</name>
<dbReference type="EMBL" id="GBRH01259693">
    <property type="protein sequence ID" value="JAD38202.1"/>
    <property type="molecule type" value="Transcribed_RNA"/>
</dbReference>
<evidence type="ECO:0000313" key="1">
    <source>
        <dbReference type="EMBL" id="JAD38202.1"/>
    </source>
</evidence>
<reference evidence="1" key="2">
    <citation type="journal article" date="2015" name="Data Brief">
        <title>Shoot transcriptome of the giant reed, Arundo donax.</title>
        <authorList>
            <person name="Barrero R.A."/>
            <person name="Guerrero F.D."/>
            <person name="Moolhuijzen P."/>
            <person name="Goolsby J.A."/>
            <person name="Tidwell J."/>
            <person name="Bellgard S.E."/>
            <person name="Bellgard M.I."/>
        </authorList>
    </citation>
    <scope>NUCLEOTIDE SEQUENCE</scope>
    <source>
        <tissue evidence="1">Shoot tissue taken approximately 20 cm above the soil surface</tissue>
    </source>
</reference>
<proteinExistence type="predicted"/>
<dbReference type="AlphaFoldDB" id="A0A0A8ZTP5"/>
<protein>
    <submittedName>
        <fullName evidence="1">Uncharacterized protein</fullName>
    </submittedName>
</protein>